<evidence type="ECO:0000256" key="7">
    <source>
        <dbReference type="ARBA" id="ARBA00022692"/>
    </source>
</evidence>
<keyword evidence="16" id="KW-1185">Reference proteome</keyword>
<dbReference type="Pfam" id="PF00916">
    <property type="entry name" value="Sulfate_transp"/>
    <property type="match status" value="1"/>
</dbReference>
<dbReference type="NCBIfam" id="TIGR00815">
    <property type="entry name" value="sulP"/>
    <property type="match status" value="1"/>
</dbReference>
<feature type="transmembrane region" description="Helical" evidence="12">
    <location>
        <begin position="1235"/>
        <end position="1256"/>
    </location>
</feature>
<feature type="transmembrane region" description="Helical" evidence="12">
    <location>
        <begin position="465"/>
        <end position="484"/>
    </location>
</feature>
<comment type="similarity">
    <text evidence="5 12">Belongs to the OST1 family.</text>
</comment>
<feature type="transmembrane region" description="Helical" evidence="12">
    <location>
        <begin position="534"/>
        <end position="553"/>
    </location>
</feature>
<feature type="transmembrane region" description="Helical" evidence="12">
    <location>
        <begin position="560"/>
        <end position="577"/>
    </location>
</feature>
<dbReference type="UniPathway" id="UPA00378"/>
<dbReference type="PROSITE" id="PS50801">
    <property type="entry name" value="STAS"/>
    <property type="match status" value="1"/>
</dbReference>
<evidence type="ECO:0000256" key="3">
    <source>
        <dbReference type="ARBA" id="ARBA00004141"/>
    </source>
</evidence>
<evidence type="ECO:0000256" key="10">
    <source>
        <dbReference type="ARBA" id="ARBA00022989"/>
    </source>
</evidence>
<feature type="transmembrane region" description="Helical" evidence="12">
    <location>
        <begin position="371"/>
        <end position="391"/>
    </location>
</feature>
<name>A0A813RRC5_ADIRI</name>
<feature type="transmembrane region" description="Helical" evidence="12">
    <location>
        <begin position="496"/>
        <end position="514"/>
    </location>
</feature>
<reference evidence="15" key="1">
    <citation type="submission" date="2021-02" db="EMBL/GenBank/DDBJ databases">
        <authorList>
            <person name="Nowell W R."/>
        </authorList>
    </citation>
    <scope>NUCLEOTIDE SEQUENCE</scope>
</reference>
<keyword evidence="7 12" id="KW-0812">Transmembrane</keyword>
<sequence length="1402" mass="159961">MKTISYWSIPSPFIRSTRSLCLFCAVLFFGTSQVNNSSNGAVHSSSTPIGFLNQIDPTLFYEQHDSAKKYKWKGKDTLSHRVFIYFTMRLCFQYDTKDNCVRYMPGESDADRDISHSNLHDENHHIVVDRPVITQKSFDKVFIPTAYEDRTPIVLVGQIQSYFKRKCIPSKQCGKSYLKVLFPFLSWLKIYELAWLPNDLVSGLTVAIMQIPQGMAYALLARLPAIMGLYVSFFPALIYAVFGAIAVISLMTGNVVDRFNAERVSATLESSIANSTANDGSLDPEYAITIATTLALTVGIIHFILCFFRLGFVTSFLSDTFISGYTTGTAVLVFTSQVPDILGLTLKRRVGPLNIVYTYIEIFSSLKKTNIATLVISVCAIVTLIVVKEYLEPFYKKQLKKIKLFRTVQIPIPIELIVIIIGTVVSYAFDLNGRYKVKIVNTIGRGFRKPQVPALVLMPSLIKDALIIAVVSFAICMSLAKIYAKKFKYAVNSNQELAAYGLCNVIGSFFGSFASAASLSRTSVYVNTGGRTQAAALISCAFLLVIILQIGSLFESLPKACLASIIIVALKGLFLQMKDICTIGHVTKLEAIVWIITFLSTVILDVDYGLILGIIVSLIVVILRQFRPRTTILGQYERSEIYKTAKRFSNVHEIPYIKIFRFESPIIYFNADYFRESLLDAVGIDLKTGQHRTVHPKQFNPVCSIATCIIIDCSSISQLDYSGGKIFLQTLKELNDCKYKIYLCNLRYYNYDVLEKLEMNQVCSVKVVATVHDAVHDIQDDLMENNDQAYNHENQASSITIMHFSLFCVFFAIAIVTDGQEQESLFNTKVERALDLVSHLPKETITVTFENRGTKPARYYDYYVEPQHVKDVAYVGAIVKGKNSDDQGALPIKQENTDKTKGTMYRIELPHDLRPSQTLTLEIEVVHVHALRMYPAEITQSERQLVLYKTNAYYYSKYSTETQKTRVTLPTDRAESYTQTPKPVSKSEQVITYGTYADLPAYSQNEIVLHYENNNAFLTVNNFQRWIEVSHWGNIAVEETVDMYHSGAKLVGPFSRLDFQRRQDSLSAVKSFKMSLPASARDIYYRDEIGNVSTSNVREMNDQVELELRPRFPLYGGWNTHYVIGYNVPSYQYLFNRGNQYILKMRLIDHVYDDQLLEQVTVKIVLPEHAHNIEFYPPIYDSNVKRLPNEKHYTYLDTVGRPVIVITKHNALFQHIQDFEIHYTFEKIMLLHEPMLIVVSLFALFCLVIVLGRLNFSIQNQDNHEFRTRTQQIWKQILDNHVKRTSFYQKLDDALHAYKTNKDQKAYSEQRKKLENELKVIQQDFTGLKSKIQADDKEMIAVIEEFQKLAEEQRQITQALSGHTEKFVTGKIQKQAYTTEEENLRGKLRDINTQVSTILNQY</sequence>
<feature type="signal peptide" evidence="12">
    <location>
        <begin position="1"/>
        <end position="19"/>
    </location>
</feature>
<comment type="pathway">
    <text evidence="4 12">Protein modification; protein glycosylation.</text>
</comment>
<comment type="caution">
    <text evidence="12">Lacks conserved residue(s) required for the propagation of feature annotation.</text>
</comment>
<evidence type="ECO:0000256" key="13">
    <source>
        <dbReference type="SAM" id="Coils"/>
    </source>
</evidence>
<comment type="function">
    <text evidence="1 12">Subunit of the oligosaccharyl transferase (OST) complex that catalyzes the initial transfer of a defined glycan (Glc(3)Man(9)GlcNAc(2) in eukaryotes) from the lipid carrier dolichol-pyrophosphate to an asparagine residue within an Asn-X-Ser/Thr consensus motif in nascent polypeptide chains, the first step in protein N-glycosylation. N-glycosylation occurs cotranslationally and the complex associates with the Sec61 complex at the channel-forming translocon complex that mediates protein translocation across the endoplasmic reticulum (ER). All subunits are required for a maximal enzyme activity.</text>
</comment>
<comment type="caution">
    <text evidence="15">The sequence shown here is derived from an EMBL/GenBank/DDBJ whole genome shotgun (WGS) entry which is preliminary data.</text>
</comment>
<evidence type="ECO:0000256" key="5">
    <source>
        <dbReference type="ARBA" id="ARBA00008905"/>
    </source>
</evidence>
<keyword evidence="11 12" id="KW-0472">Membrane</keyword>
<evidence type="ECO:0000256" key="4">
    <source>
        <dbReference type="ARBA" id="ARBA00004922"/>
    </source>
</evidence>
<evidence type="ECO:0000313" key="16">
    <source>
        <dbReference type="Proteomes" id="UP000663828"/>
    </source>
</evidence>
<accession>A0A813RRC5</accession>
<proteinExistence type="inferred from homology"/>
<evidence type="ECO:0000256" key="9">
    <source>
        <dbReference type="ARBA" id="ARBA00022824"/>
    </source>
</evidence>
<comment type="subcellular location">
    <subcellularLocation>
        <location evidence="2 12">Endoplasmic reticulum membrane</location>
        <topology evidence="2 12">Single-pass type I membrane protein</topology>
    </subcellularLocation>
    <subcellularLocation>
        <location evidence="3">Membrane</location>
        <topology evidence="3">Multi-pass membrane protein</topology>
    </subcellularLocation>
</comment>
<feature type="transmembrane region" description="Helical" evidence="12">
    <location>
        <begin position="227"/>
        <end position="251"/>
    </location>
</feature>
<dbReference type="InterPro" id="IPR007676">
    <property type="entry name" value="Ribophorin_I"/>
</dbReference>
<feature type="transmembrane region" description="Helical" evidence="12">
    <location>
        <begin position="320"/>
        <end position="338"/>
    </location>
</feature>
<feature type="transmembrane region" description="Helical" evidence="12">
    <location>
        <begin position="799"/>
        <end position="817"/>
    </location>
</feature>
<dbReference type="InterPro" id="IPR011547">
    <property type="entry name" value="SLC26A/SulP_dom"/>
</dbReference>
<dbReference type="GO" id="GO:0055085">
    <property type="term" value="P:transmembrane transport"/>
    <property type="evidence" value="ECO:0007669"/>
    <property type="project" value="InterPro"/>
</dbReference>
<dbReference type="SUPFAM" id="SSF52091">
    <property type="entry name" value="SpoIIaa-like"/>
    <property type="match status" value="1"/>
</dbReference>
<evidence type="ECO:0000259" key="14">
    <source>
        <dbReference type="PROSITE" id="PS50801"/>
    </source>
</evidence>
<protein>
    <recommendedName>
        <fullName evidence="6 12">Dolichyl-diphosphooligosaccharide--protein glycosyltransferase subunit 1</fullName>
    </recommendedName>
</protein>
<organism evidence="15 16">
    <name type="scientific">Adineta ricciae</name>
    <name type="common">Rotifer</name>
    <dbReference type="NCBI Taxonomy" id="249248"/>
    <lineage>
        <taxon>Eukaryota</taxon>
        <taxon>Metazoa</taxon>
        <taxon>Spiralia</taxon>
        <taxon>Gnathifera</taxon>
        <taxon>Rotifera</taxon>
        <taxon>Eurotatoria</taxon>
        <taxon>Bdelloidea</taxon>
        <taxon>Adinetida</taxon>
        <taxon>Adinetidae</taxon>
        <taxon>Adineta</taxon>
    </lineage>
</organism>
<keyword evidence="9 12" id="KW-0256">Endoplasmic reticulum</keyword>
<evidence type="ECO:0000256" key="12">
    <source>
        <dbReference type="RuleBase" id="RU361143"/>
    </source>
</evidence>
<feature type="transmembrane region" description="Helical" evidence="12">
    <location>
        <begin position="592"/>
        <end position="623"/>
    </location>
</feature>
<dbReference type="GO" id="GO:0018279">
    <property type="term" value="P:protein N-linked glycosylation via asparagine"/>
    <property type="evidence" value="ECO:0007669"/>
    <property type="project" value="TreeGrafter"/>
</dbReference>
<dbReference type="Gene3D" id="3.30.750.24">
    <property type="entry name" value="STAS domain"/>
    <property type="match status" value="1"/>
</dbReference>
<dbReference type="InterPro" id="IPR036513">
    <property type="entry name" value="STAS_dom_sf"/>
</dbReference>
<evidence type="ECO:0000256" key="1">
    <source>
        <dbReference type="ARBA" id="ARBA00002791"/>
    </source>
</evidence>
<dbReference type="EMBL" id="CAJNOR010000071">
    <property type="protein sequence ID" value="CAF0784005.1"/>
    <property type="molecule type" value="Genomic_DNA"/>
</dbReference>
<evidence type="ECO:0000256" key="6">
    <source>
        <dbReference type="ARBA" id="ARBA00017611"/>
    </source>
</evidence>
<evidence type="ECO:0000256" key="11">
    <source>
        <dbReference type="ARBA" id="ARBA00023136"/>
    </source>
</evidence>
<keyword evidence="13" id="KW-0175">Coiled coil</keyword>
<feature type="coiled-coil region" evidence="13">
    <location>
        <begin position="1304"/>
        <end position="1331"/>
    </location>
</feature>
<feature type="transmembrane region" description="Helical" evidence="12">
    <location>
        <begin position="412"/>
        <end position="429"/>
    </location>
</feature>
<dbReference type="Pfam" id="PF01740">
    <property type="entry name" value="STAS"/>
    <property type="match status" value="1"/>
</dbReference>
<dbReference type="Proteomes" id="UP000663828">
    <property type="component" value="Unassembled WGS sequence"/>
</dbReference>
<evidence type="ECO:0000313" key="15">
    <source>
        <dbReference type="EMBL" id="CAF0784005.1"/>
    </source>
</evidence>
<keyword evidence="10 12" id="KW-1133">Transmembrane helix</keyword>
<dbReference type="GO" id="GO:0008250">
    <property type="term" value="C:oligosaccharyltransferase complex"/>
    <property type="evidence" value="ECO:0007669"/>
    <property type="project" value="UniProtKB-UniRule"/>
</dbReference>
<gene>
    <name evidence="15" type="ORF">XAT740_LOCUS2126</name>
</gene>
<dbReference type="InterPro" id="IPR001902">
    <property type="entry name" value="SLC26A/SulP_fam"/>
</dbReference>
<dbReference type="PANTHER" id="PTHR21049:SF0">
    <property type="entry name" value="DOLICHYL-DIPHOSPHOOLIGOSACCHARIDE--PROTEIN GLYCOSYLTRANSFERASE SUBUNIT 1"/>
    <property type="match status" value="1"/>
</dbReference>
<feature type="transmembrane region" description="Helical" evidence="12">
    <location>
        <begin position="286"/>
        <end position="308"/>
    </location>
</feature>
<comment type="subunit">
    <text evidence="12">Component of the oligosaccharyltransferase (OST) complex.</text>
</comment>
<keyword evidence="8 12" id="KW-0732">Signal</keyword>
<feature type="chain" id="PRO_5036494558" description="Dolichyl-diphosphooligosaccharide--protein glycosyltransferase subunit 1" evidence="12">
    <location>
        <begin position="20"/>
        <end position="1402"/>
    </location>
</feature>
<dbReference type="CDD" id="cd07042">
    <property type="entry name" value="STAS_SulP_like_sulfate_transporter"/>
    <property type="match status" value="1"/>
</dbReference>
<feature type="domain" description="STAS" evidence="14">
    <location>
        <begin position="647"/>
        <end position="778"/>
    </location>
</feature>
<dbReference type="PANTHER" id="PTHR21049">
    <property type="entry name" value="RIBOPHORIN I"/>
    <property type="match status" value="1"/>
</dbReference>
<evidence type="ECO:0000256" key="2">
    <source>
        <dbReference type="ARBA" id="ARBA00004115"/>
    </source>
</evidence>
<dbReference type="InterPro" id="IPR002645">
    <property type="entry name" value="STAS_dom"/>
</dbReference>
<dbReference type="Pfam" id="PF04597">
    <property type="entry name" value="Ribophorin_I"/>
    <property type="match status" value="1"/>
</dbReference>
<evidence type="ECO:0000256" key="8">
    <source>
        <dbReference type="ARBA" id="ARBA00022729"/>
    </source>
</evidence>